<dbReference type="SUPFAM" id="SSF56672">
    <property type="entry name" value="DNA/RNA polymerases"/>
    <property type="match status" value="1"/>
</dbReference>
<sequence length="613" mass="68288">MPGMKDDYEYDDEGDVKMAMPQPIFEVTRAPSLKVWSQSTITTFLRERKRYEGKVIEQCRVTGEDQAAVTRSIRSTLEPRVLEHVAHYILKQDAVSLSDDMLVAEMKRKVDTMLNGRVPEVTQLFGRELKMDLSEVDVEARIAAYFVKFDQLVEDNGHASMLGRGVAIDEQGRQRMKLRCKLLLSSVTREMLKIDLTRLVELTHREAKVNDLALHDLMIERATGQQQYHLMRAEMKNAAGPCSKETPAAVVKTSQQPAKQQQRSSTPGRSRGAAEQWKPARDGRLICKGAHRTRDCPAATAKQKAEVVRTLRERRDRQPEGVKRITTDDAPAFRTTVINGVLDVPFCPDIGSDANIIGGPVLEELRDLEHDLPVERVEPPVQVVAAGGSVMICREKVQIELQIVTAAGPLPLANIECLVLDAPEEVLLLGKTTLQSIGVDLDGVFEQHAQQHIDAAEAEADDVPSSHVEVLGTAEDDEVGTVLQAIEAGFDADRGDELRRIIDDVLLFAQSAGAFLKNLEQFFSILRQRMLKLNAKKCKLFAKRVEWCGKLIDGEGVEHNPKRLAALQQMPLPPTGAALQHFLCALNWLRDSMVDSARATAPLQEKLEQVMRD</sequence>
<dbReference type="InterPro" id="IPR043128">
    <property type="entry name" value="Rev_trsase/Diguanyl_cyclase"/>
</dbReference>
<feature type="region of interest" description="Disordered" evidence="1">
    <location>
        <begin position="239"/>
        <end position="283"/>
    </location>
</feature>
<keyword evidence="3" id="KW-1185">Reference proteome</keyword>
<comment type="caution">
    <text evidence="2">The sequence shown here is derived from an EMBL/GenBank/DDBJ whole genome shotgun (WGS) entry which is preliminary data.</text>
</comment>
<dbReference type="EMBL" id="QXFT01001776">
    <property type="protein sequence ID" value="KAE9310613.1"/>
    <property type="molecule type" value="Genomic_DNA"/>
</dbReference>
<accession>A0A6A4DLI7</accession>
<protein>
    <submittedName>
        <fullName evidence="2">Uncharacterized protein</fullName>
    </submittedName>
</protein>
<dbReference type="InterPro" id="IPR043502">
    <property type="entry name" value="DNA/RNA_pol_sf"/>
</dbReference>
<dbReference type="AlphaFoldDB" id="A0A6A4DLI7"/>
<evidence type="ECO:0000313" key="3">
    <source>
        <dbReference type="Proteomes" id="UP000434957"/>
    </source>
</evidence>
<dbReference type="InterPro" id="IPR051320">
    <property type="entry name" value="Viral_Replic_Matur_Polypro"/>
</dbReference>
<gene>
    <name evidence="2" type="ORF">PR003_g20230</name>
</gene>
<name>A0A6A4DLI7_9STRA</name>
<dbReference type="Gene3D" id="3.30.70.270">
    <property type="match status" value="1"/>
</dbReference>
<evidence type="ECO:0000313" key="2">
    <source>
        <dbReference type="EMBL" id="KAE9310613.1"/>
    </source>
</evidence>
<feature type="compositionally biased region" description="Polar residues" evidence="1">
    <location>
        <begin position="252"/>
        <end position="268"/>
    </location>
</feature>
<dbReference type="PANTHER" id="PTHR33064">
    <property type="entry name" value="POL PROTEIN"/>
    <property type="match status" value="1"/>
</dbReference>
<evidence type="ECO:0000256" key="1">
    <source>
        <dbReference type="SAM" id="MobiDB-lite"/>
    </source>
</evidence>
<dbReference type="PANTHER" id="PTHR33064:SF37">
    <property type="entry name" value="RIBONUCLEASE H"/>
    <property type="match status" value="1"/>
</dbReference>
<proteinExistence type="predicted"/>
<organism evidence="2 3">
    <name type="scientific">Phytophthora rubi</name>
    <dbReference type="NCBI Taxonomy" id="129364"/>
    <lineage>
        <taxon>Eukaryota</taxon>
        <taxon>Sar</taxon>
        <taxon>Stramenopiles</taxon>
        <taxon>Oomycota</taxon>
        <taxon>Peronosporomycetes</taxon>
        <taxon>Peronosporales</taxon>
        <taxon>Peronosporaceae</taxon>
        <taxon>Phytophthora</taxon>
    </lineage>
</organism>
<dbReference type="Proteomes" id="UP000434957">
    <property type="component" value="Unassembled WGS sequence"/>
</dbReference>
<reference evidence="2 3" key="1">
    <citation type="submission" date="2018-08" db="EMBL/GenBank/DDBJ databases">
        <title>Genomic investigation of the strawberry pathogen Phytophthora fragariae indicates pathogenicity is determined by transcriptional variation in three key races.</title>
        <authorList>
            <person name="Adams T.M."/>
            <person name="Armitage A.D."/>
            <person name="Sobczyk M.K."/>
            <person name="Bates H.J."/>
            <person name="Dunwell J.M."/>
            <person name="Nellist C.F."/>
            <person name="Harrison R.J."/>
        </authorList>
    </citation>
    <scope>NUCLEOTIDE SEQUENCE [LARGE SCALE GENOMIC DNA]</scope>
    <source>
        <strain evidence="2 3">SCRP333</strain>
    </source>
</reference>